<keyword evidence="3" id="KW-1185">Reference proteome</keyword>
<organism evidence="2 3">
    <name type="scientific">Streptomyces tropicalis</name>
    <dbReference type="NCBI Taxonomy" id="3034234"/>
    <lineage>
        <taxon>Bacteria</taxon>
        <taxon>Bacillati</taxon>
        <taxon>Actinomycetota</taxon>
        <taxon>Actinomycetes</taxon>
        <taxon>Kitasatosporales</taxon>
        <taxon>Streptomycetaceae</taxon>
        <taxon>Streptomyces</taxon>
    </lineage>
</organism>
<reference evidence="2 3" key="1">
    <citation type="submission" date="2023-03" db="EMBL/GenBank/DDBJ databases">
        <title>Draft genome sequence of Streptomyces sp. K1PA1 isolated from peat swamp forest in Thailand.</title>
        <authorList>
            <person name="Klaysubun C."/>
            <person name="Duangmal K."/>
        </authorList>
    </citation>
    <scope>NUCLEOTIDE SEQUENCE [LARGE SCALE GENOMIC DNA]</scope>
    <source>
        <strain evidence="2 3">K1PA1</strain>
    </source>
</reference>
<gene>
    <name evidence="2" type="ORF">P3H78_12685</name>
</gene>
<proteinExistence type="predicted"/>
<dbReference type="Proteomes" id="UP001221150">
    <property type="component" value="Unassembled WGS sequence"/>
</dbReference>
<evidence type="ECO:0000313" key="2">
    <source>
        <dbReference type="EMBL" id="MDF3299475.1"/>
    </source>
</evidence>
<sequence>MNQRKDAYRAALRRRPDGTAPAADAPSTANTTVTPLETRYIKVIIELDPVVARGLDDWVGQPLSALRRAGAATLRLLRQGQ</sequence>
<feature type="region of interest" description="Disordered" evidence="1">
    <location>
        <begin position="1"/>
        <end position="32"/>
    </location>
</feature>
<evidence type="ECO:0000313" key="3">
    <source>
        <dbReference type="Proteomes" id="UP001221150"/>
    </source>
</evidence>
<name>A0ABT6A497_9ACTN</name>
<comment type="caution">
    <text evidence="2">The sequence shown here is derived from an EMBL/GenBank/DDBJ whole genome shotgun (WGS) entry which is preliminary data.</text>
</comment>
<accession>A0ABT6A497</accession>
<dbReference type="RefSeq" id="WP_276109029.1">
    <property type="nucleotide sequence ID" value="NZ_JARJBB010000005.1"/>
</dbReference>
<protein>
    <submittedName>
        <fullName evidence="2">Uncharacterized protein</fullName>
    </submittedName>
</protein>
<dbReference type="EMBL" id="JARJBB010000005">
    <property type="protein sequence ID" value="MDF3299475.1"/>
    <property type="molecule type" value="Genomic_DNA"/>
</dbReference>
<evidence type="ECO:0000256" key="1">
    <source>
        <dbReference type="SAM" id="MobiDB-lite"/>
    </source>
</evidence>